<dbReference type="GO" id="GO:0006121">
    <property type="term" value="P:mitochondrial electron transport, succinate to ubiquinone"/>
    <property type="evidence" value="ECO:0007669"/>
    <property type="project" value="TreeGrafter"/>
</dbReference>
<keyword evidence="2 8" id="KW-0349">Heme</keyword>
<dbReference type="GO" id="GO:0005739">
    <property type="term" value="C:mitochondrion"/>
    <property type="evidence" value="ECO:0007669"/>
    <property type="project" value="GOC"/>
</dbReference>
<evidence type="ECO:0000256" key="4">
    <source>
        <dbReference type="ARBA" id="ARBA00022723"/>
    </source>
</evidence>
<dbReference type="PROSITE" id="PS01000">
    <property type="entry name" value="SDH_CYT_1"/>
    <property type="match status" value="1"/>
</dbReference>
<feature type="transmembrane region" description="Helical" evidence="9">
    <location>
        <begin position="107"/>
        <end position="129"/>
    </location>
</feature>
<dbReference type="GO" id="GO:0006099">
    <property type="term" value="P:tricarboxylic acid cycle"/>
    <property type="evidence" value="ECO:0007669"/>
    <property type="project" value="InterPro"/>
</dbReference>
<dbReference type="SUPFAM" id="SSF81343">
    <property type="entry name" value="Fumarate reductase respiratory complex transmembrane subunits"/>
    <property type="match status" value="1"/>
</dbReference>
<dbReference type="GO" id="GO:0016020">
    <property type="term" value="C:membrane"/>
    <property type="evidence" value="ECO:0007669"/>
    <property type="project" value="UniProtKB-SubCell"/>
</dbReference>
<evidence type="ECO:0000313" key="10">
    <source>
        <dbReference type="EMBL" id="BAV82384.1"/>
    </source>
</evidence>
<geneLocation type="mitochondrion" evidence="10"/>
<dbReference type="GO" id="GO:0009055">
    <property type="term" value="F:electron transfer activity"/>
    <property type="evidence" value="ECO:0007669"/>
    <property type="project" value="InterPro"/>
</dbReference>
<keyword evidence="6 8" id="KW-0408">Iron</keyword>
<dbReference type="Pfam" id="PF01127">
    <property type="entry name" value="Sdh_cyt"/>
    <property type="match status" value="1"/>
</dbReference>
<keyword evidence="7 9" id="KW-0472">Membrane</keyword>
<evidence type="ECO:0000256" key="2">
    <source>
        <dbReference type="ARBA" id="ARBA00022617"/>
    </source>
</evidence>
<name>A0A1E1GHN6_9EUKA</name>
<evidence type="ECO:0000256" key="7">
    <source>
        <dbReference type="ARBA" id="ARBA00023136"/>
    </source>
</evidence>
<evidence type="ECO:0000256" key="6">
    <source>
        <dbReference type="ARBA" id="ARBA00023004"/>
    </source>
</evidence>
<dbReference type="AlphaFoldDB" id="A0A1E1GHN6"/>
<evidence type="ECO:0000256" key="9">
    <source>
        <dbReference type="SAM" id="Phobius"/>
    </source>
</evidence>
<evidence type="ECO:0000256" key="8">
    <source>
        <dbReference type="PIRSR" id="PIRSR000178-1"/>
    </source>
</evidence>
<evidence type="ECO:0000256" key="1">
    <source>
        <dbReference type="ARBA" id="ARBA00004141"/>
    </source>
</evidence>
<comment type="cofactor">
    <cofactor evidence="8">
        <name>heme</name>
        <dbReference type="ChEBI" id="CHEBI:30413"/>
    </cofactor>
    <text evidence="8">The heme is bound between the two transmembrane subunits.</text>
</comment>
<accession>A0A1E1GHN6</accession>
<feature type="transmembrane region" description="Helical" evidence="9">
    <location>
        <begin position="31"/>
        <end position="55"/>
    </location>
</feature>
<evidence type="ECO:0000256" key="5">
    <source>
        <dbReference type="ARBA" id="ARBA00022989"/>
    </source>
</evidence>
<dbReference type="InterPro" id="IPR000701">
    <property type="entry name" value="SuccDH_FuR_B_TM-su"/>
</dbReference>
<dbReference type="PANTHER" id="PTHR10978:SF5">
    <property type="entry name" value="SUCCINATE DEHYDROGENASE CYTOCHROME B560 SUBUNIT, MITOCHONDRIAL"/>
    <property type="match status" value="1"/>
</dbReference>
<dbReference type="GeneID" id="30214187"/>
<evidence type="ECO:0000256" key="3">
    <source>
        <dbReference type="ARBA" id="ARBA00022692"/>
    </source>
</evidence>
<keyword evidence="4 8" id="KW-0479">Metal-binding</keyword>
<dbReference type="InterPro" id="IPR018495">
    <property type="entry name" value="Succ_DH_cyt_bsu_CS"/>
</dbReference>
<dbReference type="EMBL" id="AP017433">
    <property type="protein sequence ID" value="BAV82384.1"/>
    <property type="molecule type" value="Genomic_DNA"/>
</dbReference>
<feature type="transmembrane region" description="Helical" evidence="9">
    <location>
        <begin position="67"/>
        <end position="87"/>
    </location>
</feature>
<sequence>MKKNRPLSPHLTIYKPQLTSMLSIFHRVSGVLLALVLLFGSFFIYILNIFSSYFFVYNFLTFLNIDFINFLIVSLFVFFVLLFHYHFLNGLRHWYWDFGFGFNLKSVYFTGSLVILGSIVLSLVVLNFVF</sequence>
<keyword evidence="3 9" id="KW-0812">Transmembrane</keyword>
<dbReference type="EMBL" id="AP017433">
    <property type="protein sequence ID" value="BAV82437.1"/>
    <property type="molecule type" value="Genomic_DNA"/>
</dbReference>
<dbReference type="InterPro" id="IPR034804">
    <property type="entry name" value="SQR/QFR_C/D"/>
</dbReference>
<dbReference type="Gene3D" id="1.20.1300.10">
    <property type="entry name" value="Fumarate reductase/succinate dehydrogenase, transmembrane subunit"/>
    <property type="match status" value="1"/>
</dbReference>
<keyword evidence="5 9" id="KW-1133">Transmembrane helix</keyword>
<dbReference type="PIRSF" id="PIRSF000178">
    <property type="entry name" value="SDH_cyt_b560"/>
    <property type="match status" value="1"/>
</dbReference>
<dbReference type="RefSeq" id="YP_009317216.1">
    <property type="nucleotide sequence ID" value="NC_031832.1"/>
</dbReference>
<organism evidence="10">
    <name type="scientific">Palpitomonas bilix</name>
    <dbReference type="NCBI Taxonomy" id="652834"/>
    <lineage>
        <taxon>Eukaryota</taxon>
        <taxon>Eukaryota incertae sedis</taxon>
    </lineage>
</organism>
<dbReference type="GO" id="GO:0046872">
    <property type="term" value="F:metal ion binding"/>
    <property type="evidence" value="ECO:0007669"/>
    <property type="project" value="UniProtKB-KW"/>
</dbReference>
<dbReference type="RefSeq" id="YP_009317269.1">
    <property type="nucleotide sequence ID" value="NC_031832.1"/>
</dbReference>
<dbReference type="GeneID" id="30214160"/>
<feature type="binding site" description="axial binding residue" evidence="8">
    <location>
        <position position="86"/>
    </location>
    <ligand>
        <name>heme</name>
        <dbReference type="ChEBI" id="CHEBI:30413"/>
        <note>ligand shared with second transmembrane subunit</note>
    </ligand>
    <ligandPart>
        <name>Fe</name>
        <dbReference type="ChEBI" id="CHEBI:18248"/>
    </ligandPart>
</feature>
<dbReference type="CDD" id="cd03499">
    <property type="entry name" value="SQR_TypeC_SdhC"/>
    <property type="match status" value="1"/>
</dbReference>
<dbReference type="NCBIfam" id="TIGR02970">
    <property type="entry name" value="succ_dehyd_cytB"/>
    <property type="match status" value="1"/>
</dbReference>
<dbReference type="InterPro" id="IPR014314">
    <property type="entry name" value="Succ_DH_cytb556"/>
</dbReference>
<proteinExistence type="predicted"/>
<gene>
    <name evidence="10" type="primary">sdh3</name>
</gene>
<reference evidence="10" key="1">
    <citation type="journal article" date="2016" name="Genome Biol. Evol.">
        <title>Mitochondrial Genome of Palpitomonas bilix: Derived Genome Structure and Ancestral System for Cytochrome c Maturation.</title>
        <authorList>
            <consortium name="AP017433"/>
            <person name="Nishimura Y."/>
            <person name="Tanifuji G."/>
            <person name="Kamikawa R."/>
            <person name="Yabuki A."/>
            <person name="Hashimoto T."/>
            <person name="Inagaki Y."/>
        </authorList>
    </citation>
    <scope>NUCLEOTIDE SEQUENCE</scope>
</reference>
<protein>
    <submittedName>
        <fullName evidence="10">Succinate dehydrogenase subunit 3</fullName>
    </submittedName>
</protein>
<comment type="subcellular location">
    <subcellularLocation>
        <location evidence="1">Membrane</location>
        <topology evidence="1">Multi-pass membrane protein</topology>
    </subcellularLocation>
</comment>
<dbReference type="PANTHER" id="PTHR10978">
    <property type="entry name" value="SUCCINATE DEHYDROGENASE CYTOCHROME B560 SUBUNIT"/>
    <property type="match status" value="1"/>
</dbReference>
<keyword evidence="10" id="KW-0496">Mitochondrion</keyword>